<dbReference type="Proteomes" id="UP000629468">
    <property type="component" value="Unassembled WGS sequence"/>
</dbReference>
<proteinExistence type="predicted"/>
<protein>
    <submittedName>
        <fullName evidence="2">Uncharacterized protein</fullName>
    </submittedName>
</protein>
<reference evidence="2 3" key="1">
    <citation type="journal article" name="Sci. Rep.">
        <title>Telomere-to-telomere assembled and centromere annotated genomes of the two main subspecies of the button mushroom Agaricus bisporus reveal especially polymorphic chromosome ends.</title>
        <authorList>
            <person name="Sonnenberg A.S.M."/>
            <person name="Sedaghat-Telgerd N."/>
            <person name="Lavrijssen B."/>
            <person name="Ohm R.A."/>
            <person name="Hendrickx P.M."/>
            <person name="Scholtmeijer K."/>
            <person name="Baars J.J.P."/>
            <person name="van Peer A."/>
        </authorList>
    </citation>
    <scope>NUCLEOTIDE SEQUENCE [LARGE SCALE GENOMIC DNA]</scope>
    <source>
        <strain evidence="2 3">H119_p4</strain>
    </source>
</reference>
<evidence type="ECO:0000313" key="2">
    <source>
        <dbReference type="EMBL" id="KAF7761187.1"/>
    </source>
</evidence>
<feature type="region of interest" description="Disordered" evidence="1">
    <location>
        <begin position="52"/>
        <end position="79"/>
    </location>
</feature>
<feature type="compositionally biased region" description="Acidic residues" evidence="1">
    <location>
        <begin position="68"/>
        <end position="79"/>
    </location>
</feature>
<organism evidence="2 3">
    <name type="scientific">Agaricus bisporus var. burnettii</name>
    <dbReference type="NCBI Taxonomy" id="192524"/>
    <lineage>
        <taxon>Eukaryota</taxon>
        <taxon>Fungi</taxon>
        <taxon>Dikarya</taxon>
        <taxon>Basidiomycota</taxon>
        <taxon>Agaricomycotina</taxon>
        <taxon>Agaricomycetes</taxon>
        <taxon>Agaricomycetidae</taxon>
        <taxon>Agaricales</taxon>
        <taxon>Agaricineae</taxon>
        <taxon>Agaricaceae</taxon>
        <taxon>Agaricus</taxon>
    </lineage>
</organism>
<sequence length="79" mass="9014">MRRAVRKMRKMTVKEKNEEDSEIEEEEIWNAMKTIPEAGEHEDLVSDAYNNVNEDGDAPSGLSATMANDEDDNLVNDDR</sequence>
<evidence type="ECO:0000313" key="3">
    <source>
        <dbReference type="Proteomes" id="UP000629468"/>
    </source>
</evidence>
<dbReference type="AlphaFoldDB" id="A0A8H7EWR6"/>
<feature type="compositionally biased region" description="Basic residues" evidence="1">
    <location>
        <begin position="1"/>
        <end position="11"/>
    </location>
</feature>
<accession>A0A8H7EWR6</accession>
<comment type="caution">
    <text evidence="2">The sequence shown here is derived from an EMBL/GenBank/DDBJ whole genome shotgun (WGS) entry which is preliminary data.</text>
</comment>
<dbReference type="EMBL" id="JABXXO010000014">
    <property type="protein sequence ID" value="KAF7761187.1"/>
    <property type="molecule type" value="Genomic_DNA"/>
</dbReference>
<feature type="region of interest" description="Disordered" evidence="1">
    <location>
        <begin position="1"/>
        <end position="20"/>
    </location>
</feature>
<gene>
    <name evidence="2" type="ORF">Agabi119p4_10596</name>
</gene>
<name>A0A8H7EWR6_AGABI</name>
<evidence type="ECO:0000256" key="1">
    <source>
        <dbReference type="SAM" id="MobiDB-lite"/>
    </source>
</evidence>